<evidence type="ECO:0008006" key="2">
    <source>
        <dbReference type="Google" id="ProtNLM"/>
    </source>
</evidence>
<feature type="non-terminal residue" evidence="1">
    <location>
        <position position="1"/>
    </location>
</feature>
<organism evidence="1">
    <name type="scientific">marine sediment metagenome</name>
    <dbReference type="NCBI Taxonomy" id="412755"/>
    <lineage>
        <taxon>unclassified sequences</taxon>
        <taxon>metagenomes</taxon>
        <taxon>ecological metagenomes</taxon>
    </lineage>
</organism>
<comment type="caution">
    <text evidence="1">The sequence shown here is derived from an EMBL/GenBank/DDBJ whole genome shotgun (WGS) entry which is preliminary data.</text>
</comment>
<evidence type="ECO:0000313" key="1">
    <source>
        <dbReference type="EMBL" id="KKM23416.1"/>
    </source>
</evidence>
<dbReference type="EMBL" id="LAZR01013128">
    <property type="protein sequence ID" value="KKM23416.1"/>
    <property type="molecule type" value="Genomic_DNA"/>
</dbReference>
<accession>A0A0F9I722</accession>
<reference evidence="1" key="1">
    <citation type="journal article" date="2015" name="Nature">
        <title>Complex archaea that bridge the gap between prokaryotes and eukaryotes.</title>
        <authorList>
            <person name="Spang A."/>
            <person name="Saw J.H."/>
            <person name="Jorgensen S.L."/>
            <person name="Zaremba-Niedzwiedzka K."/>
            <person name="Martijn J."/>
            <person name="Lind A.E."/>
            <person name="van Eijk R."/>
            <person name="Schleper C."/>
            <person name="Guy L."/>
            <person name="Ettema T.J."/>
        </authorList>
    </citation>
    <scope>NUCLEOTIDE SEQUENCE</scope>
</reference>
<dbReference type="AlphaFoldDB" id="A0A0F9I722"/>
<protein>
    <recommendedName>
        <fullName evidence="2">Terminase large subunit gp17-like C-terminal domain-containing protein</fullName>
    </recommendedName>
</protein>
<sequence length="233" mass="26898">EPSTVQGSEIQIAPKKLEKQVDVIIRETLREFTSGYIAVDPAATTETYSDETAIIVAAISKEGMVYITQEFHGKWPGNETAKRIIGLTAIIKPRKVGIEFGLQEHLRYIIDNEKSNWEEINGRPLPLYIEPIKITNRKNKFDRVNWTLGAFVEEGRVKIHETCIDLMNQMDHFNKNYSGKDDLVDAAAMIFTIADQFSYRNYTKEDRPDWEPRSWFTIEDLAEKPKARQRFIA</sequence>
<dbReference type="Gene3D" id="3.30.420.240">
    <property type="match status" value="1"/>
</dbReference>
<proteinExistence type="predicted"/>
<name>A0A0F9I722_9ZZZZ</name>
<gene>
    <name evidence="1" type="ORF">LCGC14_1615370</name>
</gene>